<protein>
    <submittedName>
        <fullName evidence="2">Uncharacterized protein</fullName>
    </submittedName>
</protein>
<reference evidence="2 3" key="1">
    <citation type="journal article" date="2014" name="BMC Genomics">
        <title>Adaptive genomic structural variation in the grape powdery mildew pathogen, Erysiphe necator.</title>
        <authorList>
            <person name="Jones L."/>
            <person name="Riaz S."/>
            <person name="Morales-Cruz A."/>
            <person name="Amrine K.C."/>
            <person name="McGuire B."/>
            <person name="Gubler W.D."/>
            <person name="Walker M.A."/>
            <person name="Cantu D."/>
        </authorList>
    </citation>
    <scope>NUCLEOTIDE SEQUENCE [LARGE SCALE GENOMIC DNA]</scope>
    <source>
        <strain evidence="3">c</strain>
    </source>
</reference>
<evidence type="ECO:0000313" key="2">
    <source>
        <dbReference type="EMBL" id="KHJ34614.1"/>
    </source>
</evidence>
<proteinExistence type="predicted"/>
<dbReference type="AlphaFoldDB" id="A0A0B1PD72"/>
<dbReference type="Proteomes" id="UP000030854">
    <property type="component" value="Unassembled WGS sequence"/>
</dbReference>
<sequence>MNSNNLTSVLYDPASPNAYDPFQSHVISTDRPPSSQNINLKFLDMDDPGPNTLFPQSPLPYGDEHEDLPPSPCAIQEALLSVNAAADQRALEAKSFFGPIAGILDQYCESNPNMSDKQQRAFKTFYDDLVKLASKHFDAYIRGTKVSPMSHKTSNEPPPPTDARPEKKTMQAF</sequence>
<organism evidence="2 3">
    <name type="scientific">Uncinula necator</name>
    <name type="common">Grape powdery mildew</name>
    <dbReference type="NCBI Taxonomy" id="52586"/>
    <lineage>
        <taxon>Eukaryota</taxon>
        <taxon>Fungi</taxon>
        <taxon>Dikarya</taxon>
        <taxon>Ascomycota</taxon>
        <taxon>Pezizomycotina</taxon>
        <taxon>Leotiomycetes</taxon>
        <taxon>Erysiphales</taxon>
        <taxon>Erysiphaceae</taxon>
        <taxon>Erysiphe</taxon>
    </lineage>
</organism>
<keyword evidence="3" id="KW-1185">Reference proteome</keyword>
<accession>A0A0B1PD72</accession>
<gene>
    <name evidence="2" type="ORF">EV44_g4041</name>
</gene>
<dbReference type="HOGENOM" id="CLU_132238_0_0_1"/>
<comment type="caution">
    <text evidence="2">The sequence shown here is derived from an EMBL/GenBank/DDBJ whole genome shotgun (WGS) entry which is preliminary data.</text>
</comment>
<feature type="compositionally biased region" description="Basic and acidic residues" evidence="1">
    <location>
        <begin position="163"/>
        <end position="173"/>
    </location>
</feature>
<dbReference type="EMBL" id="JNVN01000789">
    <property type="protein sequence ID" value="KHJ34614.1"/>
    <property type="molecule type" value="Genomic_DNA"/>
</dbReference>
<name>A0A0B1PD72_UNCNE</name>
<evidence type="ECO:0000313" key="3">
    <source>
        <dbReference type="Proteomes" id="UP000030854"/>
    </source>
</evidence>
<feature type="region of interest" description="Disordered" evidence="1">
    <location>
        <begin position="147"/>
        <end position="173"/>
    </location>
</feature>
<evidence type="ECO:0000256" key="1">
    <source>
        <dbReference type="SAM" id="MobiDB-lite"/>
    </source>
</evidence>